<dbReference type="InterPro" id="IPR041664">
    <property type="entry name" value="AAA_16"/>
</dbReference>
<feature type="region of interest" description="Disordered" evidence="1">
    <location>
        <begin position="754"/>
        <end position="776"/>
    </location>
</feature>
<dbReference type="AlphaFoldDB" id="A0A6N7EMV7"/>
<gene>
    <name evidence="4" type="ORF">GB881_15490</name>
</gene>
<protein>
    <submittedName>
        <fullName evidence="4">AAA family ATPase</fullName>
    </submittedName>
</protein>
<evidence type="ECO:0000259" key="3">
    <source>
        <dbReference type="Pfam" id="PF25873"/>
    </source>
</evidence>
<dbReference type="InterPro" id="IPR027417">
    <property type="entry name" value="P-loop_NTPase"/>
</dbReference>
<dbReference type="InterPro" id="IPR059106">
    <property type="entry name" value="WHD_MalT"/>
</dbReference>
<proteinExistence type="predicted"/>
<evidence type="ECO:0000313" key="4">
    <source>
        <dbReference type="EMBL" id="MPV38423.1"/>
    </source>
</evidence>
<comment type="caution">
    <text evidence="4">The sequence shown here is derived from an EMBL/GenBank/DDBJ whole genome shotgun (WGS) entry which is preliminary data.</text>
</comment>
<evidence type="ECO:0000256" key="1">
    <source>
        <dbReference type="SAM" id="MobiDB-lite"/>
    </source>
</evidence>
<evidence type="ECO:0000259" key="2">
    <source>
        <dbReference type="Pfam" id="PF13191"/>
    </source>
</evidence>
<organism evidence="4 5">
    <name type="scientific">Georgenia subflava</name>
    <dbReference type="NCBI Taxonomy" id="1622177"/>
    <lineage>
        <taxon>Bacteria</taxon>
        <taxon>Bacillati</taxon>
        <taxon>Actinomycetota</taxon>
        <taxon>Actinomycetes</taxon>
        <taxon>Micrococcales</taxon>
        <taxon>Bogoriellaceae</taxon>
        <taxon>Georgenia</taxon>
    </lineage>
</organism>
<dbReference type="SUPFAM" id="SSF52540">
    <property type="entry name" value="P-loop containing nucleoside triphosphate hydrolases"/>
    <property type="match status" value="1"/>
</dbReference>
<dbReference type="Pfam" id="PF13191">
    <property type="entry name" value="AAA_16"/>
    <property type="match status" value="1"/>
</dbReference>
<feature type="region of interest" description="Disordered" evidence="1">
    <location>
        <begin position="1"/>
        <end position="67"/>
    </location>
</feature>
<accession>A0A6N7EMV7</accession>
<sequence length="776" mass="79800">MCASHRAGSRTGRAGRIGTGRVGRSNGGATPPRHGSPAAGSSGPQWARVPTDGGGTMTGARPFDSRLAVPLPPARPVVRERLRRLLDVAAAGPVTVVTGAAGTGKTCAVADWARHAREPVAWATLDRADNDPARLRTTIRAAADEALAARVPTVEHGGAGADLDDVADHPLPDMSASTLAGQELVLVLDDVHEIDDPGALAVLDVLLNRRVPGLHVVLVARHVLALSLSRLRVDGGLAEVRGAELALTETEAGRLLVAHGARLPPRELALLLETTRGWAAGLRIAAMTLADAADPADAVRRFDGSHAVVTGYLLDEVLARAAPACVELLLGTCVVTQLCGPLARALTGRSDAGALLESLAAANALVERVDGGWFRYHPMLRQMLRARLDIAGPERAAEQHRRASAWFEGAAEPLAALEHAVAAADWSLAGVVMMRSAVVAMFSADRGPLAALVDRIPDAVAVGRPELEAARAVGAYCRDEPEAVHYHLDRARAGAPALPEPRRRLLLLTTSVLAAFTARDEGDAAALGEHGAEAAALVAELPADAAPGWSRYRKLPLVLWATGEMWLGHPERAASHLAQARPEAGLEQLSVFGRAHLGGYLALATAARGQIVQARRIATGVLRTAEAEGSAAAPDAAVAWLALAVVELARGDLDGTARALAGGERSLATAVDPFVRVCLTLVAAGRAVVAGDQGRARGLVAEADEELVQLRGAELVHRLRSVVAAAGELSVGRAVPAADILLVGRPAGADGVEGAAGADGPAGGDGADGAGGVDGA</sequence>
<evidence type="ECO:0000313" key="5">
    <source>
        <dbReference type="Proteomes" id="UP000437709"/>
    </source>
</evidence>
<feature type="domain" description="Orc1-like AAA ATPase" evidence="2">
    <location>
        <begin position="79"/>
        <end position="218"/>
    </location>
</feature>
<keyword evidence="5" id="KW-1185">Reference proteome</keyword>
<dbReference type="OrthoDB" id="134985at2"/>
<dbReference type="Pfam" id="PF25873">
    <property type="entry name" value="WHD_MalT"/>
    <property type="match status" value="1"/>
</dbReference>
<feature type="non-terminal residue" evidence="4">
    <location>
        <position position="776"/>
    </location>
</feature>
<feature type="domain" description="MalT-like winged helix" evidence="3">
    <location>
        <begin position="315"/>
        <end position="395"/>
    </location>
</feature>
<dbReference type="Gene3D" id="3.40.50.300">
    <property type="entry name" value="P-loop containing nucleotide triphosphate hydrolases"/>
    <property type="match status" value="1"/>
</dbReference>
<name>A0A6N7EMV7_9MICO</name>
<dbReference type="Proteomes" id="UP000437709">
    <property type="component" value="Unassembled WGS sequence"/>
</dbReference>
<dbReference type="EMBL" id="WHPC01000080">
    <property type="protein sequence ID" value="MPV38423.1"/>
    <property type="molecule type" value="Genomic_DNA"/>
</dbReference>
<feature type="compositionally biased region" description="Gly residues" evidence="1">
    <location>
        <begin position="760"/>
        <end position="776"/>
    </location>
</feature>
<reference evidence="4 5" key="1">
    <citation type="submission" date="2019-10" db="EMBL/GenBank/DDBJ databases">
        <title>Georgenia wutianyii sp. nov. and Georgenia yuyongxinii sp. nov. isolated from plateau pika (Ochotona curzoniae) in the Qinghai-Tibet plateau of China.</title>
        <authorList>
            <person name="Tian Z."/>
        </authorList>
    </citation>
    <scope>NUCLEOTIDE SEQUENCE [LARGE SCALE GENOMIC DNA]</scope>
    <source>
        <strain evidence="4 5">JCM 19765</strain>
    </source>
</reference>